<dbReference type="SUPFAM" id="SSF56112">
    <property type="entry name" value="Protein kinase-like (PK-like)"/>
    <property type="match status" value="1"/>
</dbReference>
<dbReference type="GO" id="GO:0005524">
    <property type="term" value="F:ATP binding"/>
    <property type="evidence" value="ECO:0007669"/>
    <property type="project" value="UniProtKB-UniRule"/>
</dbReference>
<dbReference type="VEuPathDB" id="TriTrypDB:ECC02_012185"/>
<dbReference type="InterPro" id="IPR050339">
    <property type="entry name" value="CC_SR_Kinase"/>
</dbReference>
<feature type="compositionally biased region" description="Polar residues" evidence="7">
    <location>
        <begin position="24"/>
        <end position="35"/>
    </location>
</feature>
<dbReference type="GO" id="GO:0004672">
    <property type="term" value="F:protein kinase activity"/>
    <property type="evidence" value="ECO:0007669"/>
    <property type="project" value="InterPro"/>
</dbReference>
<evidence type="ECO:0000256" key="3">
    <source>
        <dbReference type="ARBA" id="ARBA00022777"/>
    </source>
</evidence>
<dbReference type="GO" id="GO:0005737">
    <property type="term" value="C:cytoplasm"/>
    <property type="evidence" value="ECO:0007669"/>
    <property type="project" value="TreeGrafter"/>
</dbReference>
<dbReference type="VEuPathDB" id="TriTrypDB:C3747_412g22"/>
<dbReference type="VEuPathDB" id="TriTrypDB:TcBrA4_0122070"/>
<dbReference type="InterPro" id="IPR011009">
    <property type="entry name" value="Kinase-like_dom_sf"/>
</dbReference>
<dbReference type="InterPro" id="IPR008271">
    <property type="entry name" value="Ser/Thr_kinase_AS"/>
</dbReference>
<dbReference type="VEuPathDB" id="TriTrypDB:TCSYLVIO_003964"/>
<evidence type="ECO:0000256" key="2">
    <source>
        <dbReference type="ARBA" id="ARBA00022741"/>
    </source>
</evidence>
<dbReference type="Pfam" id="PF00069">
    <property type="entry name" value="Pkinase"/>
    <property type="match status" value="1"/>
</dbReference>
<dbReference type="PANTHER" id="PTHR11042">
    <property type="entry name" value="EUKARYOTIC TRANSLATION INITIATION FACTOR 2-ALPHA KINASE EIF2-ALPHA KINASE -RELATED"/>
    <property type="match status" value="1"/>
</dbReference>
<dbReference type="Gene3D" id="1.10.510.10">
    <property type="entry name" value="Transferase(Phosphotransferase) domain 1"/>
    <property type="match status" value="1"/>
</dbReference>
<evidence type="ECO:0000256" key="6">
    <source>
        <dbReference type="PROSITE-ProRule" id="PRU10141"/>
    </source>
</evidence>
<dbReference type="VEuPathDB" id="TriTrypDB:Tc_MARK_2660"/>
<dbReference type="InterPro" id="IPR017441">
    <property type="entry name" value="Protein_kinase_ATP_BS"/>
</dbReference>
<dbReference type="AlphaFoldDB" id="A0A2V2UY09"/>
<keyword evidence="1" id="KW-0808">Transferase</keyword>
<dbReference type="VEuPathDB" id="TriTrypDB:TCDM_07319"/>
<reference evidence="9 10" key="1">
    <citation type="journal article" date="2018" name="Microb. Genom.">
        <title>Expanding an expanded genome: long-read sequencing of Trypanosoma cruzi.</title>
        <authorList>
            <person name="Berna L."/>
            <person name="Rodriguez M."/>
            <person name="Chiribao M.L."/>
            <person name="Parodi-Talice A."/>
            <person name="Pita S."/>
            <person name="Rijo G."/>
            <person name="Alvarez-Valin F."/>
            <person name="Robello C."/>
        </authorList>
    </citation>
    <scope>NUCLEOTIDE SEQUENCE [LARGE SCALE GENOMIC DNA]</scope>
    <source>
        <strain evidence="9 10">TCC</strain>
    </source>
</reference>
<dbReference type="Gene3D" id="3.30.200.20">
    <property type="entry name" value="Phosphorylase Kinase, domain 1"/>
    <property type="match status" value="1"/>
</dbReference>
<dbReference type="PROSITE" id="PS50011">
    <property type="entry name" value="PROTEIN_KINASE_DOM"/>
    <property type="match status" value="1"/>
</dbReference>
<dbReference type="InterPro" id="IPR000719">
    <property type="entry name" value="Prot_kinase_dom"/>
</dbReference>
<dbReference type="VEuPathDB" id="TriTrypDB:TcG_05495"/>
<feature type="domain" description="Protein kinase" evidence="8">
    <location>
        <begin position="189"/>
        <end position="487"/>
    </location>
</feature>
<protein>
    <submittedName>
        <fullName evidence="9">Putative Wee1-like protein kinase</fullName>
    </submittedName>
</protein>
<dbReference type="Proteomes" id="UP000246078">
    <property type="component" value="Unassembled WGS sequence"/>
</dbReference>
<dbReference type="VEuPathDB" id="TriTrypDB:TcCLB.507485.90"/>
<dbReference type="VEuPathDB" id="TriTrypDB:TcCLB.426799.19"/>
<feature type="region of interest" description="Disordered" evidence="7">
    <location>
        <begin position="1"/>
        <end position="53"/>
    </location>
</feature>
<dbReference type="VEuPathDB" id="TriTrypDB:C4B63_268g8"/>
<keyword evidence="3 9" id="KW-0418">Kinase</keyword>
<dbReference type="PANTHER" id="PTHR11042:SF186">
    <property type="entry name" value="KINASE, PUTATIVE-RELATED"/>
    <property type="match status" value="1"/>
</dbReference>
<evidence type="ECO:0000313" key="9">
    <source>
        <dbReference type="EMBL" id="PWU88970.1"/>
    </source>
</evidence>
<dbReference type="PROSITE" id="PS00107">
    <property type="entry name" value="PROTEIN_KINASE_ATP"/>
    <property type="match status" value="1"/>
</dbReference>
<evidence type="ECO:0000256" key="7">
    <source>
        <dbReference type="SAM" id="MobiDB-lite"/>
    </source>
</evidence>
<keyword evidence="4 6" id="KW-0067">ATP-binding</keyword>
<name>A0A2V2UY09_TRYCR</name>
<organism evidence="9 10">
    <name type="scientific">Trypanosoma cruzi</name>
    <dbReference type="NCBI Taxonomy" id="5693"/>
    <lineage>
        <taxon>Eukaryota</taxon>
        <taxon>Discoba</taxon>
        <taxon>Euglenozoa</taxon>
        <taxon>Kinetoplastea</taxon>
        <taxon>Metakinetoplastina</taxon>
        <taxon>Trypanosomatida</taxon>
        <taxon>Trypanosomatidae</taxon>
        <taxon>Trypanosoma</taxon>
        <taxon>Schizotrypanum</taxon>
    </lineage>
</organism>
<evidence type="ECO:0000256" key="4">
    <source>
        <dbReference type="ARBA" id="ARBA00022840"/>
    </source>
</evidence>
<dbReference type="EMBL" id="PRFC01000412">
    <property type="protein sequence ID" value="PWU88970.1"/>
    <property type="molecule type" value="Genomic_DNA"/>
</dbReference>
<dbReference type="GO" id="GO:0005634">
    <property type="term" value="C:nucleus"/>
    <property type="evidence" value="ECO:0007669"/>
    <property type="project" value="TreeGrafter"/>
</dbReference>
<evidence type="ECO:0000256" key="5">
    <source>
        <dbReference type="ARBA" id="ARBA00037982"/>
    </source>
</evidence>
<sequence length="587" mass="65326">MGTLVPPFAAPEADGSVVNREDTSTPLPVLQNSTAWGPPTVPRTPAKQRRTVHGNRNEMRVAKISSSQRDPRSAVKDFCRVVTSRKRPSAELSQFSALQLDDPDNSMPLVSREGSSEVPRRWGSRPTAPPFFSSAAVLFPSQTLSSQGDWLPRRGLSASVIPATPEGLDYSQADTEYSNFFNQRILTDYREIRDLGCGSFGKVTLYEETSTGALVAVKMSPPLTNPEQRQRFLREKAILTLARGFPHVVQLSEAWEEGRIPQMYLQLEYCKGGSVAEMADLRRRRGERWEERELLIFLAHMALALDALHSANIVHLDFKPDNVLIDGEGNYKLSDFGCSVTLNDEGRPRLCFIPSNQRTNNASTMGNSNNMMEFTALSMPTQVSTMSVEEGDCRYLCADMLNQKRYLKAGDIFSFGISVYELMSGEPLPQHGAPFLELRSELPIEVLERRGYSRPLIDLVAMLMHKDPTTRPTARDVLRFFQLPPRVPELVKRWSTAVETCENEEPSASLEMRFVHAVLEVSLRLVDLARWAIDGASLNNHHHHNSGDGGGGANCAFGGGAVRRPRNDVEESCTPKTPVIIRRLDAG</sequence>
<evidence type="ECO:0000256" key="1">
    <source>
        <dbReference type="ARBA" id="ARBA00022679"/>
    </source>
</evidence>
<gene>
    <name evidence="9" type="ORF">C3747_412g22</name>
</gene>
<feature type="binding site" evidence="6">
    <location>
        <position position="218"/>
    </location>
    <ligand>
        <name>ATP</name>
        <dbReference type="ChEBI" id="CHEBI:30616"/>
    </ligand>
</feature>
<proteinExistence type="inferred from homology"/>
<evidence type="ECO:0000259" key="8">
    <source>
        <dbReference type="PROSITE" id="PS50011"/>
    </source>
</evidence>
<comment type="caution">
    <text evidence="9">The sequence shown here is derived from an EMBL/GenBank/DDBJ whole genome shotgun (WGS) entry which is preliminary data.</text>
</comment>
<evidence type="ECO:0000313" key="10">
    <source>
        <dbReference type="Proteomes" id="UP000246078"/>
    </source>
</evidence>
<keyword evidence="2 6" id="KW-0547">Nucleotide-binding</keyword>
<dbReference type="PROSITE" id="PS00108">
    <property type="entry name" value="PROTEIN_KINASE_ST"/>
    <property type="match status" value="1"/>
</dbReference>
<comment type="similarity">
    <text evidence="5">Belongs to the protein kinase superfamily. Ser/Thr protein kinase family. GCN2 subfamily.</text>
</comment>
<dbReference type="VEuPathDB" id="TriTrypDB:BCY84_19091"/>
<dbReference type="VEuPathDB" id="TriTrypDB:TcCL_ESM03194"/>
<accession>A0A2V2UY09</accession>
<feature type="region of interest" description="Disordered" evidence="7">
    <location>
        <begin position="103"/>
        <end position="124"/>
    </location>
</feature>